<gene>
    <name evidence="5" type="primary">adk</name>
    <name evidence="9" type="ORF">IAA86_08240</name>
</gene>
<evidence type="ECO:0000256" key="7">
    <source>
        <dbReference type="RuleBase" id="RU003331"/>
    </source>
</evidence>
<dbReference type="InterPro" id="IPR000850">
    <property type="entry name" value="Adenylat/UMP-CMP_kin"/>
</dbReference>
<feature type="binding site" evidence="5">
    <location>
        <begin position="59"/>
        <end position="61"/>
    </location>
    <ligand>
        <name>AMP</name>
        <dbReference type="ChEBI" id="CHEBI:456215"/>
    </ligand>
</feature>
<dbReference type="PRINTS" id="PR00094">
    <property type="entry name" value="ADENYLTKNASE"/>
</dbReference>
<organism evidence="9 10">
    <name type="scientific">Candidatus Galligastranaerophilus intestinavium</name>
    <dbReference type="NCBI Taxonomy" id="2840836"/>
    <lineage>
        <taxon>Bacteria</taxon>
        <taxon>Candidatus Galligastranaerophilus</taxon>
    </lineage>
</organism>
<dbReference type="InterPro" id="IPR007862">
    <property type="entry name" value="Adenylate_kinase_lid-dom"/>
</dbReference>
<keyword evidence="5" id="KW-0862">Zinc</keyword>
<dbReference type="NCBIfam" id="TIGR01351">
    <property type="entry name" value="adk"/>
    <property type="match status" value="1"/>
</dbReference>
<dbReference type="AlphaFoldDB" id="A0A9D1JYD4"/>
<dbReference type="FunFam" id="3.40.50.300:FF:000106">
    <property type="entry name" value="Adenylate kinase mitochondrial"/>
    <property type="match status" value="1"/>
</dbReference>
<comment type="similarity">
    <text evidence="5 6">Belongs to the adenylate kinase family.</text>
</comment>
<keyword evidence="2 5" id="KW-0545">Nucleotide biosynthesis</keyword>
<keyword evidence="5" id="KW-0479">Metal-binding</keyword>
<evidence type="ECO:0000256" key="3">
    <source>
        <dbReference type="ARBA" id="ARBA00022741"/>
    </source>
</evidence>
<dbReference type="SUPFAM" id="SSF52540">
    <property type="entry name" value="P-loop containing nucleoside triphosphate hydrolases"/>
    <property type="match status" value="1"/>
</dbReference>
<dbReference type="Pfam" id="PF00406">
    <property type="entry name" value="ADK"/>
    <property type="match status" value="1"/>
</dbReference>
<dbReference type="Gene3D" id="3.40.50.300">
    <property type="entry name" value="P-loop containing nucleotide triphosphate hydrolases"/>
    <property type="match status" value="1"/>
</dbReference>
<feature type="binding site" evidence="5">
    <location>
        <position position="156"/>
    </location>
    <ligand>
        <name>Zn(2+)</name>
        <dbReference type="ChEBI" id="CHEBI:29105"/>
        <note>structural</note>
    </ligand>
</feature>
<dbReference type="InterPro" id="IPR033690">
    <property type="entry name" value="Adenylat_kinase_CS"/>
</dbReference>
<feature type="binding site" evidence="5">
    <location>
        <begin position="142"/>
        <end position="143"/>
    </location>
    <ligand>
        <name>ATP</name>
        <dbReference type="ChEBI" id="CHEBI:30616"/>
    </ligand>
</feature>
<protein>
    <recommendedName>
        <fullName evidence="5 7">Adenylate kinase</fullName>
        <shortName evidence="5">AK</shortName>
        <ecNumber evidence="5 7">2.7.4.3</ecNumber>
    </recommendedName>
    <alternativeName>
        <fullName evidence="5">ATP-AMP transphosphorylase</fullName>
    </alternativeName>
    <alternativeName>
        <fullName evidence="5">ATP:AMP phosphotransferase</fullName>
    </alternativeName>
    <alternativeName>
        <fullName evidence="5">Adenylate monophosphate kinase</fullName>
    </alternativeName>
</protein>
<dbReference type="GO" id="GO:0004017">
    <property type="term" value="F:AMP kinase activity"/>
    <property type="evidence" value="ECO:0007669"/>
    <property type="project" value="UniProtKB-UniRule"/>
</dbReference>
<name>A0A9D1JYD4_9BACT</name>
<feature type="binding site" evidence="5">
    <location>
        <begin position="87"/>
        <end position="90"/>
    </location>
    <ligand>
        <name>AMP</name>
        <dbReference type="ChEBI" id="CHEBI:456215"/>
    </ligand>
</feature>
<dbReference type="Pfam" id="PF05191">
    <property type="entry name" value="ADK_lid"/>
    <property type="match status" value="1"/>
</dbReference>
<evidence type="ECO:0000256" key="4">
    <source>
        <dbReference type="ARBA" id="ARBA00022777"/>
    </source>
</evidence>
<dbReference type="Proteomes" id="UP000886865">
    <property type="component" value="Unassembled WGS sequence"/>
</dbReference>
<dbReference type="CDD" id="cd01428">
    <property type="entry name" value="ADK"/>
    <property type="match status" value="1"/>
</dbReference>
<feature type="binding site" evidence="5">
    <location>
        <begin position="12"/>
        <end position="17"/>
    </location>
    <ligand>
        <name>ATP</name>
        <dbReference type="ChEBI" id="CHEBI:30616"/>
    </ligand>
</feature>
<evidence type="ECO:0000256" key="6">
    <source>
        <dbReference type="RuleBase" id="RU003330"/>
    </source>
</evidence>
<dbReference type="PROSITE" id="PS00113">
    <property type="entry name" value="ADENYLATE_KINASE"/>
    <property type="match status" value="1"/>
</dbReference>
<comment type="function">
    <text evidence="5">Catalyzes the reversible transfer of the terminal phosphate group between ATP and AMP. Plays an important role in cellular energy homeostasis and in adenine nucleotide metabolism.</text>
</comment>
<comment type="caution">
    <text evidence="9">The sequence shown here is derived from an EMBL/GenBank/DDBJ whole genome shotgun (WGS) entry which is preliminary data.</text>
</comment>
<comment type="subcellular location">
    <subcellularLocation>
        <location evidence="5 7">Cytoplasm</location>
    </subcellularLocation>
</comment>
<evidence type="ECO:0000256" key="5">
    <source>
        <dbReference type="HAMAP-Rule" id="MF_00235"/>
    </source>
</evidence>
<feature type="binding site" evidence="5">
    <location>
        <position position="94"/>
    </location>
    <ligand>
        <name>AMP</name>
        <dbReference type="ChEBI" id="CHEBI:456215"/>
    </ligand>
</feature>
<keyword evidence="3 5" id="KW-0547">Nucleotide-binding</keyword>
<comment type="catalytic activity">
    <reaction evidence="5 7">
        <text>AMP + ATP = 2 ADP</text>
        <dbReference type="Rhea" id="RHEA:12973"/>
        <dbReference type="ChEBI" id="CHEBI:30616"/>
        <dbReference type="ChEBI" id="CHEBI:456215"/>
        <dbReference type="ChEBI" id="CHEBI:456216"/>
        <dbReference type="EC" id="2.7.4.3"/>
    </reaction>
</comment>
<evidence type="ECO:0000313" key="9">
    <source>
        <dbReference type="EMBL" id="HIS74991.1"/>
    </source>
</evidence>
<feature type="binding site" evidence="5">
    <location>
        <position position="205"/>
    </location>
    <ligand>
        <name>ATP</name>
        <dbReference type="ChEBI" id="CHEBI:30616"/>
    </ligand>
</feature>
<dbReference type="HAMAP" id="MF_00235">
    <property type="entry name" value="Adenylate_kinase_Adk"/>
    <property type="match status" value="1"/>
</dbReference>
<feature type="binding site" evidence="5">
    <location>
        <position position="139"/>
    </location>
    <ligand>
        <name>Zn(2+)</name>
        <dbReference type="ChEBI" id="CHEBI:29105"/>
        <note>structural</note>
    </ligand>
</feature>
<evidence type="ECO:0000313" key="10">
    <source>
        <dbReference type="Proteomes" id="UP000886865"/>
    </source>
</evidence>
<evidence type="ECO:0000256" key="1">
    <source>
        <dbReference type="ARBA" id="ARBA00022679"/>
    </source>
</evidence>
<feature type="binding site" evidence="5">
    <location>
        <position position="159"/>
    </location>
    <ligand>
        <name>Zn(2+)</name>
        <dbReference type="ChEBI" id="CHEBI:29105"/>
        <note>structural</note>
    </ligand>
</feature>
<dbReference type="NCBIfam" id="NF001381">
    <property type="entry name" value="PRK00279.1-3"/>
    <property type="match status" value="1"/>
</dbReference>
<feature type="binding site" evidence="5">
    <location>
        <position position="33"/>
    </location>
    <ligand>
        <name>AMP</name>
        <dbReference type="ChEBI" id="CHEBI:456215"/>
    </ligand>
</feature>
<evidence type="ECO:0000256" key="2">
    <source>
        <dbReference type="ARBA" id="ARBA00022727"/>
    </source>
</evidence>
<dbReference type="GO" id="GO:0005524">
    <property type="term" value="F:ATP binding"/>
    <property type="evidence" value="ECO:0007669"/>
    <property type="project" value="UniProtKB-UniRule"/>
</dbReference>
<accession>A0A9D1JYD4</accession>
<dbReference type="InterPro" id="IPR027417">
    <property type="entry name" value="P-loop_NTPase"/>
</dbReference>
<keyword evidence="5 7" id="KW-0067">ATP-binding</keyword>
<comment type="domain">
    <text evidence="5">Consists of three domains, a large central CORE domain and two small peripheral domains, NMPbind and LID, which undergo movements during catalysis. The LID domain closes over the site of phosphoryl transfer upon ATP binding. Assembling and dissambling the active center during each catalytic cycle provides an effective means to prevent ATP hydrolysis. Some bacteria have evolved a zinc-coordinating structure that stabilizes the LID domain.</text>
</comment>
<dbReference type="GO" id="GO:0008270">
    <property type="term" value="F:zinc ion binding"/>
    <property type="evidence" value="ECO:0007669"/>
    <property type="project" value="UniProtKB-UniRule"/>
</dbReference>
<feature type="binding site" evidence="5">
    <location>
        <position position="177"/>
    </location>
    <ligand>
        <name>AMP</name>
        <dbReference type="ChEBI" id="CHEBI:456215"/>
    </ligand>
</feature>
<sequence length="222" mass="25261">MKKIFIFLGPPGCGKGTQTARLSQKLDIPHIDTGSLLRKNIQDNTPFGIEAKKYIDKGLLVPIEVVQSVIKDRIKRDDCKDGFILDGFPRSVEQADALKEILSEVTSFTLKDDAIAIYFDIANDVLIQRLVNRRSCPKCGMIYNLISSPPKIMNYCDICDTQLVQRKDDNEQTAKARFETYERETKPLLEYFENEGILEEINADAPISDVWQSLKEIIIDEE</sequence>
<dbReference type="EMBL" id="DVJQ01000071">
    <property type="protein sequence ID" value="HIS74991.1"/>
    <property type="molecule type" value="Genomic_DNA"/>
</dbReference>
<feature type="binding site" evidence="5">
    <location>
        <position position="136"/>
    </location>
    <ligand>
        <name>Zn(2+)</name>
        <dbReference type="ChEBI" id="CHEBI:29105"/>
        <note>structural</note>
    </ligand>
</feature>
<feature type="region of interest" description="NMP" evidence="5">
    <location>
        <begin position="32"/>
        <end position="61"/>
    </location>
</feature>
<keyword evidence="5" id="KW-0963">Cytoplasm</keyword>
<feature type="domain" description="Adenylate kinase active site lid" evidence="8">
    <location>
        <begin position="133"/>
        <end position="168"/>
    </location>
</feature>
<dbReference type="PANTHER" id="PTHR23359">
    <property type="entry name" value="NUCLEOTIDE KINASE"/>
    <property type="match status" value="1"/>
</dbReference>
<feature type="region of interest" description="LID" evidence="5">
    <location>
        <begin position="132"/>
        <end position="169"/>
    </location>
</feature>
<keyword evidence="4 5" id="KW-0418">Kinase</keyword>
<dbReference type="GO" id="GO:0005737">
    <property type="term" value="C:cytoplasm"/>
    <property type="evidence" value="ECO:0007669"/>
    <property type="project" value="UniProtKB-SubCell"/>
</dbReference>
<proteinExistence type="inferred from homology"/>
<dbReference type="EC" id="2.7.4.3" evidence="5 7"/>
<dbReference type="NCBIfam" id="NF001380">
    <property type="entry name" value="PRK00279.1-2"/>
    <property type="match status" value="1"/>
</dbReference>
<feature type="binding site" evidence="5">
    <location>
        <position position="166"/>
    </location>
    <ligand>
        <name>AMP</name>
        <dbReference type="ChEBI" id="CHEBI:456215"/>
    </ligand>
</feature>
<reference evidence="9" key="2">
    <citation type="journal article" date="2021" name="PeerJ">
        <title>Extensive microbial diversity within the chicken gut microbiome revealed by metagenomics and culture.</title>
        <authorList>
            <person name="Gilroy R."/>
            <person name="Ravi A."/>
            <person name="Getino M."/>
            <person name="Pursley I."/>
            <person name="Horton D.L."/>
            <person name="Alikhan N.F."/>
            <person name="Baker D."/>
            <person name="Gharbi K."/>
            <person name="Hall N."/>
            <person name="Watson M."/>
            <person name="Adriaenssens E.M."/>
            <person name="Foster-Nyarko E."/>
            <person name="Jarju S."/>
            <person name="Secka A."/>
            <person name="Antonio M."/>
            <person name="Oren A."/>
            <person name="Chaudhuri R.R."/>
            <person name="La Ragione R."/>
            <person name="Hildebrand F."/>
            <person name="Pallen M.J."/>
        </authorList>
    </citation>
    <scope>NUCLEOTIDE SEQUENCE</scope>
    <source>
        <strain evidence="9">CHK152-2871</strain>
    </source>
</reference>
<comment type="subunit">
    <text evidence="5 7">Monomer.</text>
</comment>
<reference evidence="9" key="1">
    <citation type="submission" date="2020-10" db="EMBL/GenBank/DDBJ databases">
        <authorList>
            <person name="Gilroy R."/>
        </authorList>
    </citation>
    <scope>NUCLEOTIDE SEQUENCE</scope>
    <source>
        <strain evidence="9">CHK152-2871</strain>
    </source>
</reference>
<feature type="binding site" evidence="5">
    <location>
        <position position="133"/>
    </location>
    <ligand>
        <name>ATP</name>
        <dbReference type="ChEBI" id="CHEBI:30616"/>
    </ligand>
</feature>
<feature type="binding site" evidence="5">
    <location>
        <position position="38"/>
    </location>
    <ligand>
        <name>AMP</name>
        <dbReference type="ChEBI" id="CHEBI:456215"/>
    </ligand>
</feature>
<dbReference type="InterPro" id="IPR006259">
    <property type="entry name" value="Adenyl_kin_sub"/>
</dbReference>
<comment type="pathway">
    <text evidence="5">Purine metabolism; AMP biosynthesis via salvage pathway; AMP from ADP: step 1/1.</text>
</comment>
<dbReference type="GO" id="GO:0044209">
    <property type="term" value="P:AMP salvage"/>
    <property type="evidence" value="ECO:0007669"/>
    <property type="project" value="UniProtKB-UniRule"/>
</dbReference>
<keyword evidence="1 5" id="KW-0808">Transferase</keyword>
<evidence type="ECO:0000259" key="8">
    <source>
        <dbReference type="Pfam" id="PF05191"/>
    </source>
</evidence>